<gene>
    <name evidence="3" type="ordered locus">Bcav_2348</name>
</gene>
<dbReference type="PROSITE" id="PS51462">
    <property type="entry name" value="NUDIX"/>
    <property type="match status" value="1"/>
</dbReference>
<dbReference type="PANTHER" id="PTHR11839:SF31">
    <property type="entry name" value="ADP-RIBOSE PYROPHOSPHATASE"/>
    <property type="match status" value="1"/>
</dbReference>
<dbReference type="AlphaFoldDB" id="C5BVZ7"/>
<evidence type="ECO:0000256" key="1">
    <source>
        <dbReference type="ARBA" id="ARBA00022801"/>
    </source>
</evidence>
<dbReference type="GO" id="GO:0006753">
    <property type="term" value="P:nucleoside phosphate metabolic process"/>
    <property type="evidence" value="ECO:0007669"/>
    <property type="project" value="TreeGrafter"/>
</dbReference>
<evidence type="ECO:0000259" key="2">
    <source>
        <dbReference type="PROSITE" id="PS51462"/>
    </source>
</evidence>
<dbReference type="OrthoDB" id="9806150at2"/>
<accession>C5BVZ7</accession>
<dbReference type="SUPFAM" id="SSF55811">
    <property type="entry name" value="Nudix"/>
    <property type="match status" value="1"/>
</dbReference>
<keyword evidence="1 3" id="KW-0378">Hydrolase</keyword>
<dbReference type="Pfam" id="PF00293">
    <property type="entry name" value="NUDIX"/>
    <property type="match status" value="1"/>
</dbReference>
<feature type="domain" description="Nudix hydrolase" evidence="2">
    <location>
        <begin position="45"/>
        <end position="185"/>
    </location>
</feature>
<dbReference type="GO" id="GO:0019693">
    <property type="term" value="P:ribose phosphate metabolic process"/>
    <property type="evidence" value="ECO:0007669"/>
    <property type="project" value="TreeGrafter"/>
</dbReference>
<dbReference type="CDD" id="cd24158">
    <property type="entry name" value="NUDIX_ADPRase_Rv1700"/>
    <property type="match status" value="1"/>
</dbReference>
<dbReference type="Gene3D" id="3.90.79.10">
    <property type="entry name" value="Nucleoside Triphosphate Pyrophosphohydrolase"/>
    <property type="match status" value="1"/>
</dbReference>
<keyword evidence="4" id="KW-1185">Reference proteome</keyword>
<reference evidence="3 4" key="1">
    <citation type="journal article" date="2009" name="Stand. Genomic Sci.">
        <title>Complete genome sequence of Beutenbergia cavernae type strain (HKI 0122).</title>
        <authorList>
            <person name="Land M."/>
            <person name="Pukall R."/>
            <person name="Abt B."/>
            <person name="Goker M."/>
            <person name="Rohde M."/>
            <person name="Glavina Del Rio T."/>
            <person name="Tice H."/>
            <person name="Copeland A."/>
            <person name="Cheng J.F."/>
            <person name="Lucas S."/>
            <person name="Chen F."/>
            <person name="Nolan M."/>
            <person name="Bruce D."/>
            <person name="Goodwin L."/>
            <person name="Pitluck S."/>
            <person name="Ivanova N."/>
            <person name="Mavromatis K."/>
            <person name="Ovchinnikova G."/>
            <person name="Pati A."/>
            <person name="Chen A."/>
            <person name="Palaniappan K."/>
            <person name="Hauser L."/>
            <person name="Chang Y.J."/>
            <person name="Jefferies C.C."/>
            <person name="Saunders E."/>
            <person name="Brettin T."/>
            <person name="Detter J.C."/>
            <person name="Han C."/>
            <person name="Chain P."/>
            <person name="Bristow J."/>
            <person name="Eisen J.A."/>
            <person name="Markowitz V."/>
            <person name="Hugenholtz P."/>
            <person name="Kyrpides N.C."/>
            <person name="Klenk H.P."/>
            <person name="Lapidus A."/>
        </authorList>
    </citation>
    <scope>NUCLEOTIDE SEQUENCE [LARGE SCALE GENOMIC DNA]</scope>
    <source>
        <strain evidence="4">ATCC BAA-8 / DSM 12333 / NBRC 16432</strain>
    </source>
</reference>
<name>C5BVZ7_BEUC1</name>
<dbReference type="GO" id="GO:0005829">
    <property type="term" value="C:cytosol"/>
    <property type="evidence" value="ECO:0007669"/>
    <property type="project" value="TreeGrafter"/>
</dbReference>
<evidence type="ECO:0000313" key="3">
    <source>
        <dbReference type="EMBL" id="ACQ80598.1"/>
    </source>
</evidence>
<dbReference type="InterPro" id="IPR015797">
    <property type="entry name" value="NUDIX_hydrolase-like_dom_sf"/>
</dbReference>
<organism evidence="3 4">
    <name type="scientific">Beutenbergia cavernae (strain ATCC BAA-8 / DSM 12333 / CCUG 43141 / JCM 11478 / NBRC 16432 / NCIMB 13614 / HKI 0122)</name>
    <dbReference type="NCBI Taxonomy" id="471853"/>
    <lineage>
        <taxon>Bacteria</taxon>
        <taxon>Bacillati</taxon>
        <taxon>Actinomycetota</taxon>
        <taxon>Actinomycetes</taxon>
        <taxon>Micrococcales</taxon>
        <taxon>Beutenbergiaceae</taxon>
        <taxon>Beutenbergia</taxon>
    </lineage>
</organism>
<dbReference type="RefSeq" id="WP_015882838.1">
    <property type="nucleotide sequence ID" value="NC_012669.1"/>
</dbReference>
<dbReference type="PANTHER" id="PTHR11839">
    <property type="entry name" value="UDP/ADP-SUGAR PYROPHOSPHATASE"/>
    <property type="match status" value="1"/>
</dbReference>
<proteinExistence type="predicted"/>
<dbReference type="InterPro" id="IPR000086">
    <property type="entry name" value="NUDIX_hydrolase_dom"/>
</dbReference>
<dbReference type="eggNOG" id="COG0494">
    <property type="taxonomic scope" value="Bacteria"/>
</dbReference>
<dbReference type="EMBL" id="CP001618">
    <property type="protein sequence ID" value="ACQ80598.1"/>
    <property type="molecule type" value="Genomic_DNA"/>
</dbReference>
<dbReference type="GO" id="GO:0016787">
    <property type="term" value="F:hydrolase activity"/>
    <property type="evidence" value="ECO:0007669"/>
    <property type="project" value="UniProtKB-KW"/>
</dbReference>
<dbReference type="HOGENOM" id="CLU_062658_5_0_11"/>
<dbReference type="Proteomes" id="UP000007962">
    <property type="component" value="Chromosome"/>
</dbReference>
<dbReference type="KEGG" id="bcv:Bcav_2348"/>
<evidence type="ECO:0000313" key="4">
    <source>
        <dbReference type="Proteomes" id="UP000007962"/>
    </source>
</evidence>
<dbReference type="STRING" id="471853.Bcav_2348"/>
<protein>
    <submittedName>
        <fullName evidence="3">NUDIX hydrolase</fullName>
    </submittedName>
</protein>
<sequence>MSSWSDERVPPEVLASETVFAGRVFDVDAAEVDLGVGGVVRREFVRHPGAVAVVALDEDDRVLLLRQYRVPVGAFLWEVPAGLLDVDGEPLLAAARRELAEEADLVAARWDVLADYCTTPGASTETLRVFLARELIAVPDGERHVREAEELGMATRWVALDDAVQAVLGGRVHNPSTVVGILAAASSRAAGWGSLRPVDAAWFRQDVAPA</sequence>